<organism evidence="1 2">
    <name type="scientific">Mycena metata</name>
    <dbReference type="NCBI Taxonomy" id="1033252"/>
    <lineage>
        <taxon>Eukaryota</taxon>
        <taxon>Fungi</taxon>
        <taxon>Dikarya</taxon>
        <taxon>Basidiomycota</taxon>
        <taxon>Agaricomycotina</taxon>
        <taxon>Agaricomycetes</taxon>
        <taxon>Agaricomycetidae</taxon>
        <taxon>Agaricales</taxon>
        <taxon>Marasmiineae</taxon>
        <taxon>Mycenaceae</taxon>
        <taxon>Mycena</taxon>
    </lineage>
</organism>
<name>A0AAD7H401_9AGAR</name>
<gene>
    <name evidence="1" type="ORF">B0H16DRAFT_1273909</name>
</gene>
<dbReference type="AlphaFoldDB" id="A0AAD7H401"/>
<protein>
    <submittedName>
        <fullName evidence="1">Uncharacterized protein</fullName>
    </submittedName>
</protein>
<evidence type="ECO:0000313" key="1">
    <source>
        <dbReference type="EMBL" id="KAJ7711763.1"/>
    </source>
</evidence>
<evidence type="ECO:0000313" key="2">
    <source>
        <dbReference type="Proteomes" id="UP001215598"/>
    </source>
</evidence>
<dbReference type="EMBL" id="JARKIB010000386">
    <property type="protein sequence ID" value="KAJ7711763.1"/>
    <property type="molecule type" value="Genomic_DNA"/>
</dbReference>
<proteinExistence type="predicted"/>
<keyword evidence="2" id="KW-1185">Reference proteome</keyword>
<feature type="non-terminal residue" evidence="1">
    <location>
        <position position="122"/>
    </location>
</feature>
<comment type="caution">
    <text evidence="1">The sequence shown here is derived from an EMBL/GenBank/DDBJ whole genome shotgun (WGS) entry which is preliminary data.</text>
</comment>
<dbReference type="Proteomes" id="UP001215598">
    <property type="component" value="Unassembled WGS sequence"/>
</dbReference>
<accession>A0AAD7H401</accession>
<reference evidence="1" key="1">
    <citation type="submission" date="2023-03" db="EMBL/GenBank/DDBJ databases">
        <title>Massive genome expansion in bonnet fungi (Mycena s.s.) driven by repeated elements and novel gene families across ecological guilds.</title>
        <authorList>
            <consortium name="Lawrence Berkeley National Laboratory"/>
            <person name="Harder C.B."/>
            <person name="Miyauchi S."/>
            <person name="Viragh M."/>
            <person name="Kuo A."/>
            <person name="Thoen E."/>
            <person name="Andreopoulos B."/>
            <person name="Lu D."/>
            <person name="Skrede I."/>
            <person name="Drula E."/>
            <person name="Henrissat B."/>
            <person name="Morin E."/>
            <person name="Kohler A."/>
            <person name="Barry K."/>
            <person name="LaButti K."/>
            <person name="Morin E."/>
            <person name="Salamov A."/>
            <person name="Lipzen A."/>
            <person name="Mereny Z."/>
            <person name="Hegedus B."/>
            <person name="Baldrian P."/>
            <person name="Stursova M."/>
            <person name="Weitz H."/>
            <person name="Taylor A."/>
            <person name="Grigoriev I.V."/>
            <person name="Nagy L.G."/>
            <person name="Martin F."/>
            <person name="Kauserud H."/>
        </authorList>
    </citation>
    <scope>NUCLEOTIDE SEQUENCE</scope>
    <source>
        <strain evidence="1">CBHHK182m</strain>
    </source>
</reference>
<sequence length="122" mass="13100">MTQAFANATGQDFAVYYSEDSVGAGKKCTVLRAQNARDAWNTPIKSLANDLSGRLPLAIGMPVFVVDNIAVELGIANGSGGTLINIDFEIRNGRRYAISAEVELPLYTSSDPNAIFPHRVVL</sequence>